<dbReference type="Pfam" id="PF00098">
    <property type="entry name" value="zf-CCHC"/>
    <property type="match status" value="2"/>
</dbReference>
<dbReference type="GO" id="GO:0003676">
    <property type="term" value="F:nucleic acid binding"/>
    <property type="evidence" value="ECO:0007669"/>
    <property type="project" value="InterPro"/>
</dbReference>
<dbReference type="InterPro" id="IPR001878">
    <property type="entry name" value="Znf_CCHC"/>
</dbReference>
<gene>
    <name evidence="4" type="ORF">GEV33_010137</name>
</gene>
<dbReference type="PROSITE" id="PS50158">
    <property type="entry name" value="ZF_CCHC"/>
    <property type="match status" value="2"/>
</dbReference>
<reference evidence="4" key="2">
    <citation type="submission" date="2021-08" db="EMBL/GenBank/DDBJ databases">
        <authorList>
            <person name="Eriksson T."/>
        </authorList>
    </citation>
    <scope>NUCLEOTIDE SEQUENCE</scope>
    <source>
        <strain evidence="4">Stoneville</strain>
        <tissue evidence="4">Whole head</tissue>
    </source>
</reference>
<evidence type="ECO:0000313" key="4">
    <source>
        <dbReference type="EMBL" id="KAH0812655.1"/>
    </source>
</evidence>
<reference evidence="4" key="1">
    <citation type="journal article" date="2020" name="J Insects Food Feed">
        <title>The yellow mealworm (Tenebrio molitor) genome: a resource for the emerging insects as food and feed industry.</title>
        <authorList>
            <person name="Eriksson T."/>
            <person name="Andere A."/>
            <person name="Kelstrup H."/>
            <person name="Emery V."/>
            <person name="Picard C."/>
        </authorList>
    </citation>
    <scope>NUCLEOTIDE SEQUENCE</scope>
    <source>
        <strain evidence="4">Stoneville</strain>
        <tissue evidence="4">Whole head</tissue>
    </source>
</reference>
<dbReference type="SMART" id="SM00343">
    <property type="entry name" value="ZnF_C2HC"/>
    <property type="match status" value="2"/>
</dbReference>
<keyword evidence="1" id="KW-0863">Zinc-finger</keyword>
<keyword evidence="5" id="KW-1185">Reference proteome</keyword>
<dbReference type="Gene3D" id="3.60.10.10">
    <property type="entry name" value="Endonuclease/exonuclease/phosphatase"/>
    <property type="match status" value="1"/>
</dbReference>
<dbReference type="Pfam" id="PF14529">
    <property type="entry name" value="Exo_endo_phos_2"/>
    <property type="match status" value="1"/>
</dbReference>
<feature type="region of interest" description="Disordered" evidence="2">
    <location>
        <begin position="153"/>
        <end position="216"/>
    </location>
</feature>
<evidence type="ECO:0000259" key="3">
    <source>
        <dbReference type="PROSITE" id="PS50158"/>
    </source>
</evidence>
<dbReference type="PANTHER" id="PTHR33395">
    <property type="entry name" value="TRANSCRIPTASE, PUTATIVE-RELATED-RELATED"/>
    <property type="match status" value="1"/>
</dbReference>
<evidence type="ECO:0000256" key="1">
    <source>
        <dbReference type="PROSITE-ProRule" id="PRU00047"/>
    </source>
</evidence>
<dbReference type="EMBL" id="JABDTM020025882">
    <property type="protein sequence ID" value="KAH0812655.1"/>
    <property type="molecule type" value="Genomic_DNA"/>
</dbReference>
<protein>
    <recommendedName>
        <fullName evidence="3">CCHC-type domain-containing protein</fullName>
    </recommendedName>
</protein>
<evidence type="ECO:0000313" key="5">
    <source>
        <dbReference type="Proteomes" id="UP000719412"/>
    </source>
</evidence>
<dbReference type="SUPFAM" id="SSF57756">
    <property type="entry name" value="Retrovirus zinc finger-like domains"/>
    <property type="match status" value="1"/>
</dbReference>
<dbReference type="PANTHER" id="PTHR33395:SF22">
    <property type="entry name" value="REVERSE TRANSCRIPTASE DOMAIN-CONTAINING PROTEIN"/>
    <property type="match status" value="1"/>
</dbReference>
<feature type="compositionally biased region" description="Polar residues" evidence="2">
    <location>
        <begin position="153"/>
        <end position="163"/>
    </location>
</feature>
<feature type="domain" description="CCHC-type" evidence="3">
    <location>
        <begin position="141"/>
        <end position="156"/>
    </location>
</feature>
<dbReference type="InterPro" id="IPR005135">
    <property type="entry name" value="Endo/exonuclease/phosphatase"/>
</dbReference>
<feature type="compositionally biased region" description="Basic and acidic residues" evidence="2">
    <location>
        <begin position="201"/>
        <end position="210"/>
    </location>
</feature>
<dbReference type="Proteomes" id="UP000719412">
    <property type="component" value="Unassembled WGS sequence"/>
</dbReference>
<accession>A0A8J6HDH3</accession>
<keyword evidence="1" id="KW-0862">Zinc</keyword>
<keyword evidence="1" id="KW-0479">Metal-binding</keyword>
<feature type="compositionally biased region" description="Basic and acidic residues" evidence="2">
    <location>
        <begin position="1013"/>
        <end position="1038"/>
    </location>
</feature>
<dbReference type="AlphaFoldDB" id="A0A8J6HDH3"/>
<dbReference type="SUPFAM" id="SSF56219">
    <property type="entry name" value="DNase I-like"/>
    <property type="match status" value="1"/>
</dbReference>
<feature type="domain" description="CCHC-type" evidence="3">
    <location>
        <begin position="1058"/>
        <end position="1073"/>
    </location>
</feature>
<feature type="region of interest" description="Disordered" evidence="2">
    <location>
        <begin position="1009"/>
        <end position="1056"/>
    </location>
</feature>
<dbReference type="GO" id="GO:0008270">
    <property type="term" value="F:zinc ion binding"/>
    <property type="evidence" value="ECO:0007669"/>
    <property type="project" value="UniProtKB-KW"/>
</dbReference>
<proteinExistence type="predicted"/>
<dbReference type="GO" id="GO:0003824">
    <property type="term" value="F:catalytic activity"/>
    <property type="evidence" value="ECO:0007669"/>
    <property type="project" value="InterPro"/>
</dbReference>
<comment type="caution">
    <text evidence="4">The sequence shown here is derived from an EMBL/GenBank/DDBJ whole genome shotgun (WGS) entry which is preliminary data.</text>
</comment>
<feature type="region of interest" description="Disordered" evidence="2">
    <location>
        <begin position="812"/>
        <end position="837"/>
    </location>
</feature>
<evidence type="ECO:0000256" key="2">
    <source>
        <dbReference type="SAM" id="MobiDB-lite"/>
    </source>
</evidence>
<organism evidence="4 5">
    <name type="scientific">Tenebrio molitor</name>
    <name type="common">Yellow mealworm beetle</name>
    <dbReference type="NCBI Taxonomy" id="7067"/>
    <lineage>
        <taxon>Eukaryota</taxon>
        <taxon>Metazoa</taxon>
        <taxon>Ecdysozoa</taxon>
        <taxon>Arthropoda</taxon>
        <taxon>Hexapoda</taxon>
        <taxon>Insecta</taxon>
        <taxon>Pterygota</taxon>
        <taxon>Neoptera</taxon>
        <taxon>Endopterygota</taxon>
        <taxon>Coleoptera</taxon>
        <taxon>Polyphaga</taxon>
        <taxon>Cucujiformia</taxon>
        <taxon>Tenebrionidae</taxon>
        <taxon>Tenebrio</taxon>
    </lineage>
</organism>
<dbReference type="InterPro" id="IPR036875">
    <property type="entry name" value="Znf_CCHC_sf"/>
</dbReference>
<sequence length="1154" mass="128101">MASSTSAQFPTKEQAIVFNAIEGLKLDDYVVAIEHGVIVISGKEITVRRLLNPAKRIILSNVCPCIPHSVIENLVKALGFVAVTPMSFLRAGIHKEEYNHVLSFRRQIFVQPNNSIDLPSSMVLKFEETNYRIYMSYDDVCYKCRQAEHFANDCTSNVSPTPESNKETVGTGEGSGKRKSTDDDNALETNPVDISANSRETILDTRDADLKRKKSSDSTESLTSTFELLSPARSLFGDSEQQYPLSFDQLVEFADKVPGESNILELIHKYTSDIEGVSTMLYEIFPSLEHKSIRNSSILYTNIASLLAKYSDLVAYVNDLKPTFLSLTETWLSDVVPDSLVSLDGYTIYRNDRNHKKGGGVCIYVSNELLSDNEVIPIVTNTPGIESLFLQVHNQSWNFILGCVYRPPSSNINDDCTLLDVLGELTTRHDKVFVFGDFNMPDISWSRNSGHCRSPSSQLMVDFLTNNHMRQLITQPTRFRANQQPSVLDLILTTDDSSLTNVQYLDPVGEQTDYVAHRAFSNKLSTIIKEERIRYELKIANSNNPKSFYKHVRTALGGPVKIPQVRNVDGNIVFTRESVAGTPKLDFPRNTTAITDIEFSEELVLEKLRGLDKTKSPGPDRITASVLKTCADILCRPLSMLFGQSFDSGVLPSDWKTAIICPIFKKGDKFDPEFDRRDRDSVGLAAETDGLSKQVGQPGLQISTSMRKTSSRYHGIIPEHRMSVADCKVMRELSRSHAGIGGLLLWRLRAGCAPQTAHGAITGATRTFNAIPERSALKTTPVILFETLYCQSCEIMSESAVCRRRVRQISTSSSSDEDTAASSAKRAGSSSSTNTQSSDLAGVLKDFVASLKSQVATISPRPIINTGLLPPFDPEDRSLNIHQWVAKVEELASMYRWTEEVTVHNALAKLEGLAKTWLGGLPTVTYTWEEWRSQLIAAFLTSDDYHQKLQTMMQRIKRCEINGEKAVSCLIAGIQDVVVRTGSQAGGYTDPSALLGYLKRCDATSSASASQVVDDHQQKFRRGTPHECSSDGDRRWKTSAESAARPPVQEGSQTGRSRCHKCKKLGHLRRNCPLWRDNDEGATISRKLPYQYWVNDRASLSAGGLSEASEDDGRDQVLDSGVIFKSSTGETGTVWAWQLKPTGCPRYEYESDGG</sequence>
<dbReference type="InterPro" id="IPR036691">
    <property type="entry name" value="Endo/exonu/phosph_ase_sf"/>
</dbReference>
<name>A0A8J6HDH3_TENMO</name>